<accession>A0AAW0CRZ0</accession>
<feature type="domain" description="FAD dependent oxidoreductase" evidence="1">
    <location>
        <begin position="66"/>
        <end position="540"/>
    </location>
</feature>
<dbReference type="PANTHER" id="PTHR13847:SF213">
    <property type="entry name" value="DEPENDENT OXIDOREDUCTASE, PUTATIVE-RELATED"/>
    <property type="match status" value="1"/>
</dbReference>
<dbReference type="Gene3D" id="3.30.9.10">
    <property type="entry name" value="D-Amino Acid Oxidase, subunit A, domain 2"/>
    <property type="match status" value="1"/>
</dbReference>
<sequence length="598" mass="65928">MGGIISQIRLSVEAFLAITQAYRKLSKKIEQTPGIPVDRPSTPYWAIPPSPIAHYNAGRKIPEYADVVILGSGITGTSVARELFEGYETAHAEVPLQVVMLEARDVCSGATARNGGHITPILYAEYGELKKKFGKEMAQKIIRFRLAHLDELIQVAREENLLEDSQARVVQTFDVFFDKTFFEDSKECLKVYLDDFPEEKNKWDVLEDAQAIESLQLSERVQGVISTRAGAIHPYRFVTGILSRLVKSANFKLFTHTPCTSIETVQSSSTILYAVETPRGTIQTPHVVHATNAWASHLLQPMRGKIVPARGNMTAQRPGQGLGSATPSADSKATSWLGTRSFVFYPGSSDSRFDYLTQQPPAPPTTSSPYPPPAAEFMFGGGFIQGGFAERAFFEEFANPDDSDWNLGVSAYLSGALSVYFGKWWGQEGTSSSTNRSSELIAEGRVMKSWGGIIGASADRLPWVGRVPSEASGRDSVTSRCVQRKERQHGPSYSEALLDQERENLISKVPIALAPAGEWIAAGFTGEGMVHAWLSGKALAWMMLDKDDRTLWQGHRCSSHSRTVNEVKGAGHPPLSDWLPDNFRISVKRWRKANIADV</sequence>
<evidence type="ECO:0000313" key="3">
    <source>
        <dbReference type="Proteomes" id="UP001383192"/>
    </source>
</evidence>
<dbReference type="Gene3D" id="3.50.50.60">
    <property type="entry name" value="FAD/NAD(P)-binding domain"/>
    <property type="match status" value="1"/>
</dbReference>
<proteinExistence type="predicted"/>
<reference evidence="2 3" key="1">
    <citation type="submission" date="2024-01" db="EMBL/GenBank/DDBJ databases">
        <title>A draft genome for a cacao thread blight-causing isolate of Paramarasmius palmivorus.</title>
        <authorList>
            <person name="Baruah I.K."/>
            <person name="Bukari Y."/>
            <person name="Amoako-Attah I."/>
            <person name="Meinhardt L.W."/>
            <person name="Bailey B.A."/>
            <person name="Cohen S.P."/>
        </authorList>
    </citation>
    <scope>NUCLEOTIDE SEQUENCE [LARGE SCALE GENOMIC DNA]</scope>
    <source>
        <strain evidence="2 3">GH-12</strain>
    </source>
</reference>
<dbReference type="SUPFAM" id="SSF51905">
    <property type="entry name" value="FAD/NAD(P)-binding domain"/>
    <property type="match status" value="1"/>
</dbReference>
<dbReference type="InterPro" id="IPR006076">
    <property type="entry name" value="FAD-dep_OxRdtase"/>
</dbReference>
<evidence type="ECO:0000313" key="2">
    <source>
        <dbReference type="EMBL" id="KAK7041797.1"/>
    </source>
</evidence>
<dbReference type="EMBL" id="JAYKXP010000032">
    <property type="protein sequence ID" value="KAK7041797.1"/>
    <property type="molecule type" value="Genomic_DNA"/>
</dbReference>
<keyword evidence="3" id="KW-1185">Reference proteome</keyword>
<dbReference type="Pfam" id="PF01266">
    <property type="entry name" value="DAO"/>
    <property type="match status" value="1"/>
</dbReference>
<name>A0AAW0CRZ0_9AGAR</name>
<dbReference type="InterPro" id="IPR036188">
    <property type="entry name" value="FAD/NAD-bd_sf"/>
</dbReference>
<gene>
    <name evidence="2" type="ORF">VNI00_009086</name>
</gene>
<comment type="caution">
    <text evidence="2">The sequence shown here is derived from an EMBL/GenBank/DDBJ whole genome shotgun (WGS) entry which is preliminary data.</text>
</comment>
<protein>
    <recommendedName>
        <fullName evidence="1">FAD dependent oxidoreductase domain-containing protein</fullName>
    </recommendedName>
</protein>
<dbReference type="AlphaFoldDB" id="A0AAW0CRZ0"/>
<dbReference type="Proteomes" id="UP001383192">
    <property type="component" value="Unassembled WGS sequence"/>
</dbReference>
<dbReference type="GO" id="GO:0005737">
    <property type="term" value="C:cytoplasm"/>
    <property type="evidence" value="ECO:0007669"/>
    <property type="project" value="TreeGrafter"/>
</dbReference>
<dbReference type="PANTHER" id="PTHR13847">
    <property type="entry name" value="SARCOSINE DEHYDROGENASE-RELATED"/>
    <property type="match status" value="1"/>
</dbReference>
<organism evidence="2 3">
    <name type="scientific">Paramarasmius palmivorus</name>
    <dbReference type="NCBI Taxonomy" id="297713"/>
    <lineage>
        <taxon>Eukaryota</taxon>
        <taxon>Fungi</taxon>
        <taxon>Dikarya</taxon>
        <taxon>Basidiomycota</taxon>
        <taxon>Agaricomycotina</taxon>
        <taxon>Agaricomycetes</taxon>
        <taxon>Agaricomycetidae</taxon>
        <taxon>Agaricales</taxon>
        <taxon>Marasmiineae</taxon>
        <taxon>Marasmiaceae</taxon>
        <taxon>Paramarasmius</taxon>
    </lineage>
</organism>
<evidence type="ECO:0000259" key="1">
    <source>
        <dbReference type="Pfam" id="PF01266"/>
    </source>
</evidence>